<evidence type="ECO:0008006" key="5">
    <source>
        <dbReference type="Google" id="ProtNLM"/>
    </source>
</evidence>
<evidence type="ECO:0000313" key="3">
    <source>
        <dbReference type="EMBL" id="MEY8442943.1"/>
    </source>
</evidence>
<feature type="region of interest" description="Disordered" evidence="1">
    <location>
        <begin position="1"/>
        <end position="83"/>
    </location>
</feature>
<evidence type="ECO:0000256" key="2">
    <source>
        <dbReference type="SAM" id="Phobius"/>
    </source>
</evidence>
<evidence type="ECO:0000313" key="4">
    <source>
        <dbReference type="Proteomes" id="UP001565283"/>
    </source>
</evidence>
<comment type="caution">
    <text evidence="3">The sequence shown here is derived from an EMBL/GenBank/DDBJ whole genome shotgun (WGS) entry which is preliminary data.</text>
</comment>
<dbReference type="EMBL" id="JBCLSH010000003">
    <property type="protein sequence ID" value="MEY8442943.1"/>
    <property type="molecule type" value="Genomic_DNA"/>
</dbReference>
<keyword evidence="4" id="KW-1185">Reference proteome</keyword>
<organism evidence="3 4">
    <name type="scientific">Lactococcus ileimucosae</name>
    <dbReference type="NCBI Taxonomy" id="2941329"/>
    <lineage>
        <taxon>Bacteria</taxon>
        <taxon>Bacillati</taxon>
        <taxon>Bacillota</taxon>
        <taxon>Bacilli</taxon>
        <taxon>Lactobacillales</taxon>
        <taxon>Streptococcaceae</taxon>
        <taxon>Lactococcus</taxon>
    </lineage>
</organism>
<dbReference type="Proteomes" id="UP001565283">
    <property type="component" value="Unassembled WGS sequence"/>
</dbReference>
<evidence type="ECO:0000256" key="1">
    <source>
        <dbReference type="SAM" id="MobiDB-lite"/>
    </source>
</evidence>
<reference evidence="3 4" key="1">
    <citation type="submission" date="2024-03" db="EMBL/GenBank/DDBJ databases">
        <title>Mouse gut bacterial collection (mGBC) of GemPharmatech.</title>
        <authorList>
            <person name="He Y."/>
            <person name="Dong L."/>
            <person name="Wu D."/>
            <person name="Gao X."/>
            <person name="Lin Z."/>
        </authorList>
    </citation>
    <scope>NUCLEOTIDE SEQUENCE [LARGE SCALE GENOMIC DNA]</scope>
    <source>
        <strain evidence="3 4">61-15</strain>
    </source>
</reference>
<name>A0ABV4D2J3_9LACT</name>
<feature type="compositionally biased region" description="Basic and acidic residues" evidence="1">
    <location>
        <begin position="1"/>
        <end position="10"/>
    </location>
</feature>
<protein>
    <recommendedName>
        <fullName evidence="5">DUF2628 domain-containing protein</fullName>
    </recommendedName>
</protein>
<feature type="transmembrane region" description="Helical" evidence="2">
    <location>
        <begin position="131"/>
        <end position="152"/>
    </location>
</feature>
<feature type="transmembrane region" description="Helical" evidence="2">
    <location>
        <begin position="182"/>
        <end position="209"/>
    </location>
</feature>
<gene>
    <name evidence="3" type="ORF">AALA52_01515</name>
</gene>
<keyword evidence="2" id="KW-0472">Membrane</keyword>
<keyword evidence="2" id="KW-1133">Transmembrane helix</keyword>
<accession>A0ABV4D2J3</accession>
<dbReference type="RefSeq" id="WP_369947772.1">
    <property type="nucleotide sequence ID" value="NZ_JBCLSH010000003.1"/>
</dbReference>
<keyword evidence="2" id="KW-0812">Transmembrane</keyword>
<sequence length="217" mass="24353">MEKDEIKDLETTETSETMTDKGEEVAPEGSEKENSETEQEELVLSTVEEPQVEAVLEEEEEVPTVETAAEGTSERTSIEPLQDSQSTYADDPFLADNHVKSKINTKWNWGAMALPVFFGIANRSYLGLLSLLVIVPGIGWIFGIAWAIVFGINGERWALQNPDNRYRDEEEFRKIMDGWNRAGLVAFIIGVAAVIFMLLFFIMLGAAIFSSIDQFQY</sequence>
<feature type="compositionally biased region" description="Basic and acidic residues" evidence="1">
    <location>
        <begin position="18"/>
        <end position="35"/>
    </location>
</feature>
<proteinExistence type="predicted"/>